<feature type="transmembrane region" description="Helical" evidence="11">
    <location>
        <begin position="27"/>
        <end position="47"/>
    </location>
</feature>
<evidence type="ECO:0000313" key="15">
    <source>
        <dbReference type="Proteomes" id="UP000541136"/>
    </source>
</evidence>
<dbReference type="GO" id="GO:0005886">
    <property type="term" value="C:plasma membrane"/>
    <property type="evidence" value="ECO:0007669"/>
    <property type="project" value="UniProtKB-SubCell"/>
</dbReference>
<comment type="subcellular location">
    <subcellularLocation>
        <location evidence="10">Cell inner membrane</location>
    </subcellularLocation>
    <subcellularLocation>
        <location evidence="1">Cell membrane</location>
        <topology evidence="1">Multi-pass membrane protein</topology>
    </subcellularLocation>
</comment>
<evidence type="ECO:0000256" key="2">
    <source>
        <dbReference type="ARBA" id="ARBA00007379"/>
    </source>
</evidence>
<protein>
    <recommendedName>
        <fullName evidence="3 10">Cell division protein FtsX</fullName>
    </recommendedName>
</protein>
<name>A0A7W9TPS5_CASDE</name>
<dbReference type="GO" id="GO:0051301">
    <property type="term" value="P:cell division"/>
    <property type="evidence" value="ECO:0007669"/>
    <property type="project" value="UniProtKB-KW"/>
</dbReference>
<evidence type="ECO:0000256" key="6">
    <source>
        <dbReference type="ARBA" id="ARBA00022692"/>
    </source>
</evidence>
<feature type="domain" description="ABC3 transporter permease C-terminal" evidence="12">
    <location>
        <begin position="181"/>
        <end position="298"/>
    </location>
</feature>
<gene>
    <name evidence="14" type="ORF">HNR28_002715</name>
</gene>
<evidence type="ECO:0000256" key="7">
    <source>
        <dbReference type="ARBA" id="ARBA00022989"/>
    </source>
</evidence>
<dbReference type="PANTHER" id="PTHR47755:SF1">
    <property type="entry name" value="CELL DIVISION PROTEIN FTSX"/>
    <property type="match status" value="1"/>
</dbReference>
<feature type="transmembrane region" description="Helical" evidence="11">
    <location>
        <begin position="226"/>
        <end position="249"/>
    </location>
</feature>
<evidence type="ECO:0000256" key="8">
    <source>
        <dbReference type="ARBA" id="ARBA00023136"/>
    </source>
</evidence>
<evidence type="ECO:0000259" key="13">
    <source>
        <dbReference type="Pfam" id="PF18075"/>
    </source>
</evidence>
<dbReference type="RefSeq" id="WP_151024880.1">
    <property type="nucleotide sequence ID" value="NZ_JACHIB010000016.1"/>
</dbReference>
<proteinExistence type="inferred from homology"/>
<dbReference type="AlphaFoldDB" id="A0A7W9TPS5"/>
<accession>A0A7W9TPS5</accession>
<dbReference type="Pfam" id="PF02687">
    <property type="entry name" value="FtsX"/>
    <property type="match status" value="1"/>
</dbReference>
<evidence type="ECO:0000256" key="4">
    <source>
        <dbReference type="ARBA" id="ARBA00022475"/>
    </source>
</evidence>
<comment type="caution">
    <text evidence="14">The sequence shown here is derived from an EMBL/GenBank/DDBJ whole genome shotgun (WGS) entry which is preliminary data.</text>
</comment>
<evidence type="ECO:0000256" key="11">
    <source>
        <dbReference type="SAM" id="Phobius"/>
    </source>
</evidence>
<evidence type="ECO:0000256" key="1">
    <source>
        <dbReference type="ARBA" id="ARBA00004651"/>
    </source>
</evidence>
<evidence type="ECO:0000256" key="10">
    <source>
        <dbReference type="PIRNR" id="PIRNR003097"/>
    </source>
</evidence>
<dbReference type="InterPro" id="IPR040690">
    <property type="entry name" value="FtsX_ECD"/>
</dbReference>
<evidence type="ECO:0000256" key="9">
    <source>
        <dbReference type="ARBA" id="ARBA00023306"/>
    </source>
</evidence>
<dbReference type="GO" id="GO:0032153">
    <property type="term" value="C:cell division site"/>
    <property type="evidence" value="ECO:0007669"/>
    <property type="project" value="TreeGrafter"/>
</dbReference>
<dbReference type="EMBL" id="JACHIB010000016">
    <property type="protein sequence ID" value="MBB6084668.1"/>
    <property type="molecule type" value="Genomic_DNA"/>
</dbReference>
<keyword evidence="9 10" id="KW-0131">Cell cycle</keyword>
<feature type="transmembrane region" description="Helical" evidence="11">
    <location>
        <begin position="174"/>
        <end position="198"/>
    </location>
</feature>
<keyword evidence="6 11" id="KW-0812">Transmembrane</keyword>
<dbReference type="InterPro" id="IPR004513">
    <property type="entry name" value="FtsX"/>
</dbReference>
<dbReference type="InterPro" id="IPR003838">
    <property type="entry name" value="ABC3_permease_C"/>
</dbReference>
<keyword evidence="4 10" id="KW-1003">Cell membrane</keyword>
<dbReference type="Gene3D" id="3.30.70.3040">
    <property type="match status" value="1"/>
</dbReference>
<reference evidence="14 15" key="1">
    <citation type="submission" date="2020-08" db="EMBL/GenBank/DDBJ databases">
        <title>Genomic Encyclopedia of Type Strains, Phase IV (KMG-IV): sequencing the most valuable type-strain genomes for metagenomic binning, comparative biology and taxonomic classification.</title>
        <authorList>
            <person name="Goeker M."/>
        </authorList>
    </citation>
    <scope>NUCLEOTIDE SEQUENCE [LARGE SCALE GENOMIC DNA]</scope>
    <source>
        <strain evidence="14 15">DSM 12141</strain>
    </source>
</reference>
<keyword evidence="7 11" id="KW-1133">Transmembrane helix</keyword>
<dbReference type="PANTHER" id="PTHR47755">
    <property type="entry name" value="CELL DIVISION PROTEIN FTSX"/>
    <property type="match status" value="1"/>
</dbReference>
<evidence type="ECO:0000256" key="5">
    <source>
        <dbReference type="ARBA" id="ARBA00022618"/>
    </source>
</evidence>
<evidence type="ECO:0000256" key="3">
    <source>
        <dbReference type="ARBA" id="ARBA00021907"/>
    </source>
</evidence>
<feature type="transmembrane region" description="Helical" evidence="11">
    <location>
        <begin position="277"/>
        <end position="296"/>
    </location>
</feature>
<comment type="function">
    <text evidence="10">Part of the ABC transporter FtsEX involved in cellular division.</text>
</comment>
<feature type="domain" description="FtsX extracellular" evidence="13">
    <location>
        <begin position="62"/>
        <end position="158"/>
    </location>
</feature>
<evidence type="ECO:0000313" key="14">
    <source>
        <dbReference type="EMBL" id="MBB6084668.1"/>
    </source>
</evidence>
<keyword evidence="10" id="KW-0997">Cell inner membrane</keyword>
<keyword evidence="5 10" id="KW-0132">Cell division</keyword>
<keyword evidence="8 10" id="KW-0472">Membrane</keyword>
<dbReference type="Proteomes" id="UP000541136">
    <property type="component" value="Unassembled WGS sequence"/>
</dbReference>
<evidence type="ECO:0000259" key="12">
    <source>
        <dbReference type="Pfam" id="PF02687"/>
    </source>
</evidence>
<dbReference type="Pfam" id="PF18075">
    <property type="entry name" value="FtsX_ECD"/>
    <property type="match status" value="1"/>
</dbReference>
<dbReference type="PIRSF" id="PIRSF003097">
    <property type="entry name" value="FtsX"/>
    <property type="match status" value="1"/>
</dbReference>
<organism evidence="14 15">
    <name type="scientific">Castellaniella defragrans</name>
    <name type="common">Alcaligenes defragrans</name>
    <dbReference type="NCBI Taxonomy" id="75697"/>
    <lineage>
        <taxon>Bacteria</taxon>
        <taxon>Pseudomonadati</taxon>
        <taxon>Pseudomonadota</taxon>
        <taxon>Betaproteobacteria</taxon>
        <taxon>Burkholderiales</taxon>
        <taxon>Alcaligenaceae</taxon>
        <taxon>Castellaniella</taxon>
    </lineage>
</organism>
<sequence>MNRWLRHHRYALAVALRRLRLHPFSSLANIVVIALMLAVPILGASVLQSSQPLARQLAVAPELTLFLKAGTPPTAQQALLARVREEAGARIAQARLIPRDRAMAQLRADPTWARALDALPDNPLPDALIVTLRDSAAPAREAADLAQAWRQWPEVEEIQLDSEWVRRLESLLSFVRMGLGMLAGAVIIVVLATVFNTVRLQALTQREEIAVARLVGATESFVRRPFLYLGALTGLAASLLALLLAWLALTPLNTILGGFARSYGLDWAIRLPAAPDLLLSGLLVALLGAIAARLSVTRRTRF</sequence>
<comment type="similarity">
    <text evidence="2 10">Belongs to the ABC-4 integral membrane protein family. FtsX subfamily.</text>
</comment>